<dbReference type="InterPro" id="IPR052900">
    <property type="entry name" value="Phospholipid_Metab_Enz"/>
</dbReference>
<sequence length="599" mass="68397">MVSLREPGLGPIVGHTTDTTARIWVRAADPADDRAQLDENRRTVGVIGIVEGGKTGENDKIGAAWYFRLNREFDRTGTFVLGSDVQLGYYNATDLDSVEEVVVAVTLDKNVAAKPLTPNTAYTVRVGVLTVDDPTPNTSRTSDLDLIAILPDIDIIKNDLLRLDRSTCEATFRTFPPSGQVADSLAFLLGSCRYPGLLWKIKEADQIFGPMSLHFKDSSIGPAASFTMMCGDQIYADMLNRFVPILRAERYDEFQERYTTAYSAQNLRNLLQRSSTYMILDDHEIEDNWTQDRLKGDPGKHMVFNYAVTAYMNYQWSHSPRTWGRLLYYKFDCGGYPFFVLDTRTQRYKNNNDRQLDHGLRDNYMLGYPTIDEHHPGQMRRLKDWLSQMQRERNNVPKFIVSSSVFVPNAMDERIGDRTEKGLDAQLFEVNGDNRDDSDSWPAFPQTRKELLDHIVDESIQNVVFLSGDIHCSNVAEITFERDQGRKKKILPLKAFSVTSSAFYWPFPFADGDPNGYVHDSRQTEQWDAFPLRDGKTRMHYKSWGFTQDDNFARIEIDRTKSQLKVRVFDRNGKAVANTDATSGANVPLETDLQLEPWR</sequence>
<comment type="caution">
    <text evidence="3">The sequence shown here is derived from an EMBL/GenBank/DDBJ whole genome shotgun (WGS) entry which is preliminary data.</text>
</comment>
<evidence type="ECO:0000313" key="3">
    <source>
        <dbReference type="EMBL" id="PIT02852.1"/>
    </source>
</evidence>
<dbReference type="SUPFAM" id="SSF56300">
    <property type="entry name" value="Metallo-dependent phosphatases"/>
    <property type="match status" value="1"/>
</dbReference>
<accession>A0A2M6UE14</accession>
<dbReference type="InterPro" id="IPR018946">
    <property type="entry name" value="PhoD-like_MPP"/>
</dbReference>
<feature type="region of interest" description="Disordered" evidence="1">
    <location>
        <begin position="579"/>
        <end position="599"/>
    </location>
</feature>
<dbReference type="Proteomes" id="UP000228930">
    <property type="component" value="Unassembled WGS sequence"/>
</dbReference>
<name>A0A2M6UE14_9BRAD</name>
<dbReference type="CDD" id="cd07389">
    <property type="entry name" value="MPP_PhoD"/>
    <property type="match status" value="1"/>
</dbReference>
<dbReference type="Pfam" id="PF09423">
    <property type="entry name" value="PhoD"/>
    <property type="match status" value="1"/>
</dbReference>
<dbReference type="PANTHER" id="PTHR43606">
    <property type="entry name" value="PHOSPHATASE, PUTATIVE (AFU_ORTHOLOGUE AFUA_6G08710)-RELATED"/>
    <property type="match status" value="1"/>
</dbReference>
<proteinExistence type="predicted"/>
<dbReference type="InterPro" id="IPR029052">
    <property type="entry name" value="Metallo-depent_PP-like"/>
</dbReference>
<protein>
    <recommendedName>
        <fullName evidence="2">PhoD-like phosphatase metallophosphatase domain-containing protein</fullName>
    </recommendedName>
</protein>
<dbReference type="Gene3D" id="3.60.21.70">
    <property type="entry name" value="PhoD-like phosphatase"/>
    <property type="match status" value="1"/>
</dbReference>
<evidence type="ECO:0000259" key="2">
    <source>
        <dbReference type="Pfam" id="PF09423"/>
    </source>
</evidence>
<dbReference type="AlphaFoldDB" id="A0A2M6UE14"/>
<keyword evidence="4" id="KW-1185">Reference proteome</keyword>
<dbReference type="EMBL" id="LFJC01000003">
    <property type="protein sequence ID" value="PIT02852.1"/>
    <property type="molecule type" value="Genomic_DNA"/>
</dbReference>
<gene>
    <name evidence="3" type="ORF">TSA1_20415</name>
</gene>
<dbReference type="PANTHER" id="PTHR43606:SF2">
    <property type="entry name" value="ALKALINE PHOSPHATASE FAMILY PROTEIN (AFU_ORTHOLOGUE AFUA_5G03860)"/>
    <property type="match status" value="1"/>
</dbReference>
<evidence type="ECO:0000313" key="4">
    <source>
        <dbReference type="Proteomes" id="UP000228930"/>
    </source>
</evidence>
<dbReference type="RefSeq" id="WP_100178010.1">
    <property type="nucleotide sequence ID" value="NZ_LFJC01000003.1"/>
</dbReference>
<dbReference type="InterPro" id="IPR038607">
    <property type="entry name" value="PhoD-like_sf"/>
</dbReference>
<feature type="domain" description="PhoD-like phosphatase metallophosphatase" evidence="2">
    <location>
        <begin position="225"/>
        <end position="503"/>
    </location>
</feature>
<reference evidence="3 4" key="1">
    <citation type="submission" date="2015-06" db="EMBL/GenBank/DDBJ databases">
        <title>Comparative genome analysis of nirS-carrying Bradyrhizobium sp. strains.</title>
        <authorList>
            <person name="Ishii S."/>
            <person name="Jang J."/>
            <person name="Nishizawa T."/>
            <person name="Senoo K."/>
        </authorList>
    </citation>
    <scope>NUCLEOTIDE SEQUENCE [LARGE SCALE GENOMIC DNA]</scope>
    <source>
        <strain evidence="3 4">TSA1</strain>
    </source>
</reference>
<organism evidence="3 4">
    <name type="scientific">Bradyrhizobium nitroreducens</name>
    <dbReference type="NCBI Taxonomy" id="709803"/>
    <lineage>
        <taxon>Bacteria</taxon>
        <taxon>Pseudomonadati</taxon>
        <taxon>Pseudomonadota</taxon>
        <taxon>Alphaproteobacteria</taxon>
        <taxon>Hyphomicrobiales</taxon>
        <taxon>Nitrobacteraceae</taxon>
        <taxon>Bradyrhizobium</taxon>
    </lineage>
</organism>
<evidence type="ECO:0000256" key="1">
    <source>
        <dbReference type="SAM" id="MobiDB-lite"/>
    </source>
</evidence>